<dbReference type="GO" id="GO:0002949">
    <property type="term" value="P:tRNA threonylcarbamoyladenosine modification"/>
    <property type="evidence" value="ECO:0007669"/>
    <property type="project" value="InterPro"/>
</dbReference>
<dbReference type="STRING" id="64702.SAMN05443377_11182"/>
<organism evidence="3 4">
    <name type="scientific">Propionibacterium cyclohexanicum</name>
    <dbReference type="NCBI Taxonomy" id="64702"/>
    <lineage>
        <taxon>Bacteria</taxon>
        <taxon>Bacillati</taxon>
        <taxon>Actinomycetota</taxon>
        <taxon>Actinomycetes</taxon>
        <taxon>Propionibacteriales</taxon>
        <taxon>Propionibacteriaceae</taxon>
        <taxon>Propionibacterium</taxon>
    </lineage>
</organism>
<dbReference type="InterPro" id="IPR000905">
    <property type="entry name" value="Gcp-like_dom"/>
</dbReference>
<dbReference type="Gene3D" id="3.30.420.40">
    <property type="match status" value="2"/>
</dbReference>
<feature type="compositionally biased region" description="Basic residues" evidence="1">
    <location>
        <begin position="215"/>
        <end position="228"/>
    </location>
</feature>
<evidence type="ECO:0000313" key="3">
    <source>
        <dbReference type="EMBL" id="SER80897.1"/>
    </source>
</evidence>
<proteinExistence type="predicted"/>
<feature type="domain" description="Gcp-like" evidence="2">
    <location>
        <begin position="34"/>
        <end position="133"/>
    </location>
</feature>
<name>A0A1H9S7C6_9ACTN</name>
<gene>
    <name evidence="3" type="ORF">SAMN05443377_11182</name>
</gene>
<accession>A0A1H9S7C6</accession>
<dbReference type="SUPFAM" id="SSF53067">
    <property type="entry name" value="Actin-like ATPase domain"/>
    <property type="match status" value="2"/>
</dbReference>
<dbReference type="NCBIfam" id="TIGR03725">
    <property type="entry name" value="T6A_YeaZ"/>
    <property type="match status" value="1"/>
</dbReference>
<reference evidence="3 4" key="1">
    <citation type="submission" date="2016-10" db="EMBL/GenBank/DDBJ databases">
        <authorList>
            <person name="de Groot N.N."/>
        </authorList>
    </citation>
    <scope>NUCLEOTIDE SEQUENCE [LARGE SCALE GENOMIC DNA]</scope>
    <source>
        <strain evidence="3 4">DSM 16859</strain>
    </source>
</reference>
<dbReference type="EMBL" id="FOGZ01000011">
    <property type="protein sequence ID" value="SER80897.1"/>
    <property type="molecule type" value="Genomic_DNA"/>
</dbReference>
<sequence length="228" mass="24226">MTRWTLALDTSTLVCAGLAREGQQVASRAVGDNHSHVELLIPTIDAMLTQAGATWGELSRIGVGVGPGPYTGLRVGLSAAATLSLISGAPLRGVASLDLLAAQWSATKQAPHEFVVASDARRKELYWARYREGVRVGTPQVGAPERIPEMAIAGPGVDVYPELLADRRPESAPRAIDAGFLAAHLDELPDAGVEPLYLRKPDAELPGARKSALTGRHRRMGTSRRAGR</sequence>
<dbReference type="CDD" id="cd24032">
    <property type="entry name" value="ASKHA_NBD_TsaB"/>
    <property type="match status" value="1"/>
</dbReference>
<dbReference type="Pfam" id="PF00814">
    <property type="entry name" value="TsaD"/>
    <property type="match status" value="1"/>
</dbReference>
<evidence type="ECO:0000259" key="2">
    <source>
        <dbReference type="Pfam" id="PF00814"/>
    </source>
</evidence>
<dbReference type="InterPro" id="IPR022496">
    <property type="entry name" value="T6A_TsaB"/>
</dbReference>
<dbReference type="InterPro" id="IPR043129">
    <property type="entry name" value="ATPase_NBD"/>
</dbReference>
<feature type="region of interest" description="Disordered" evidence="1">
    <location>
        <begin position="204"/>
        <end position="228"/>
    </location>
</feature>
<keyword evidence="4" id="KW-1185">Reference proteome</keyword>
<dbReference type="RefSeq" id="WP_091969384.1">
    <property type="nucleotide sequence ID" value="NZ_FOGZ01000011.1"/>
</dbReference>
<evidence type="ECO:0000256" key="1">
    <source>
        <dbReference type="SAM" id="MobiDB-lite"/>
    </source>
</evidence>
<dbReference type="AlphaFoldDB" id="A0A1H9S7C6"/>
<protein>
    <submittedName>
        <fullName evidence="3">tRNA threonylcarbamoyl adenosine modification protein YeaZ</fullName>
    </submittedName>
</protein>
<dbReference type="OrthoDB" id="9809995at2"/>
<dbReference type="Proteomes" id="UP000198815">
    <property type="component" value="Unassembled WGS sequence"/>
</dbReference>
<evidence type="ECO:0000313" key="4">
    <source>
        <dbReference type="Proteomes" id="UP000198815"/>
    </source>
</evidence>